<dbReference type="EMBL" id="JBHSQJ010000152">
    <property type="protein sequence ID" value="MFC5911247.1"/>
    <property type="molecule type" value="Genomic_DNA"/>
</dbReference>
<reference evidence="2" key="1">
    <citation type="journal article" date="2019" name="Int. J. Syst. Evol. Microbiol.">
        <title>The Global Catalogue of Microorganisms (GCM) 10K type strain sequencing project: providing services to taxonomists for standard genome sequencing and annotation.</title>
        <authorList>
            <consortium name="The Broad Institute Genomics Platform"/>
            <consortium name="The Broad Institute Genome Sequencing Center for Infectious Disease"/>
            <person name="Wu L."/>
            <person name="Ma J."/>
        </authorList>
    </citation>
    <scope>NUCLEOTIDE SEQUENCE [LARGE SCALE GENOMIC DNA]</scope>
    <source>
        <strain evidence="2">JCM 4816</strain>
    </source>
</reference>
<keyword evidence="2" id="KW-1185">Reference proteome</keyword>
<dbReference type="Proteomes" id="UP001596174">
    <property type="component" value="Unassembled WGS sequence"/>
</dbReference>
<proteinExistence type="predicted"/>
<dbReference type="InterPro" id="IPR036388">
    <property type="entry name" value="WH-like_DNA-bd_sf"/>
</dbReference>
<name>A0ABW1GBG8_9ACTN</name>
<evidence type="ECO:0008006" key="3">
    <source>
        <dbReference type="Google" id="ProtNLM"/>
    </source>
</evidence>
<dbReference type="Gene3D" id="1.10.10.10">
    <property type="entry name" value="Winged helix-like DNA-binding domain superfamily/Winged helix DNA-binding domain"/>
    <property type="match status" value="1"/>
</dbReference>
<gene>
    <name evidence="1" type="ORF">ACFP3V_29085</name>
</gene>
<protein>
    <recommendedName>
        <fullName evidence="3">MarR family transcriptional regulator</fullName>
    </recommendedName>
</protein>
<evidence type="ECO:0000313" key="1">
    <source>
        <dbReference type="EMBL" id="MFC5911247.1"/>
    </source>
</evidence>
<organism evidence="1 2">
    <name type="scientific">Streptacidiphilus monticola</name>
    <dbReference type="NCBI Taxonomy" id="2161674"/>
    <lineage>
        <taxon>Bacteria</taxon>
        <taxon>Bacillati</taxon>
        <taxon>Actinomycetota</taxon>
        <taxon>Actinomycetes</taxon>
        <taxon>Kitasatosporales</taxon>
        <taxon>Streptomycetaceae</taxon>
        <taxon>Streptacidiphilus</taxon>
    </lineage>
</organism>
<comment type="caution">
    <text evidence="1">The sequence shown here is derived from an EMBL/GenBank/DDBJ whole genome shotgun (WGS) entry which is preliminary data.</text>
</comment>
<dbReference type="RefSeq" id="WP_380589868.1">
    <property type="nucleotide sequence ID" value="NZ_JBHSQJ010000152.1"/>
</dbReference>
<accession>A0ABW1GBG8</accession>
<evidence type="ECO:0000313" key="2">
    <source>
        <dbReference type="Proteomes" id="UP001596174"/>
    </source>
</evidence>
<sequence length="80" mass="8514">MTSKRPQPPLLSPSPAEGVRFSLLGPVRAWQTGHELDLAPRQMRLLLVALMTGARGAGANHLAACQCSCHRFAGLVLLAV</sequence>